<dbReference type="GO" id="GO:0016055">
    <property type="term" value="P:Wnt signaling pathway"/>
    <property type="evidence" value="ECO:0007669"/>
    <property type="project" value="UniProtKB-KW"/>
</dbReference>
<evidence type="ECO:0000313" key="16">
    <source>
        <dbReference type="Proteomes" id="UP001372834"/>
    </source>
</evidence>
<keyword evidence="7 12" id="KW-0479">Metal-binding</keyword>
<dbReference type="InterPro" id="IPR044110">
    <property type="entry name" value="RING-HC_RNF146"/>
</dbReference>
<comment type="catalytic activity">
    <reaction evidence="1 12">
        <text>S-ubiquitinyl-[E2 ubiquitin-conjugating enzyme]-L-cysteine + [acceptor protein]-L-lysine = [E2 ubiquitin-conjugating enzyme]-L-cysteine + N(6)-ubiquitinyl-[acceptor protein]-L-lysine.</text>
        <dbReference type="EC" id="2.3.2.27"/>
    </reaction>
</comment>
<dbReference type="AlphaFoldDB" id="A0AAN8PYD2"/>
<protein>
    <recommendedName>
        <fullName evidence="12">E3 ubiquitin-protein ligase</fullName>
        <ecNumber evidence="12">2.3.2.27</ecNumber>
    </recommendedName>
</protein>
<dbReference type="Proteomes" id="UP001372834">
    <property type="component" value="Unassembled WGS sequence"/>
</dbReference>
<comment type="PTM">
    <text evidence="12">Ubiquitinated; autoubiquitinated.</text>
</comment>
<dbReference type="Pfam" id="PF02825">
    <property type="entry name" value="WWE"/>
    <property type="match status" value="1"/>
</dbReference>
<dbReference type="PANTHER" id="PTHR13417:SF2">
    <property type="entry name" value="E3 UBIQUITIN-PROTEIN LIGASE RNF146"/>
    <property type="match status" value="1"/>
</dbReference>
<comment type="subcellular location">
    <subcellularLocation>
        <location evidence="2 12">Cytoplasm</location>
        <location evidence="2 12">Cytosol</location>
    </subcellularLocation>
</comment>
<dbReference type="EC" id="2.3.2.27" evidence="12"/>
<comment type="pathway">
    <text evidence="3 12">Protein modification; protein ubiquitination.</text>
</comment>
<proteinExistence type="predicted"/>
<keyword evidence="4 12" id="KW-0963">Cytoplasm</keyword>
<dbReference type="SUPFAM" id="SSF117839">
    <property type="entry name" value="WWE domain"/>
    <property type="match status" value="1"/>
</dbReference>
<keyword evidence="9 12" id="KW-0833">Ubl conjugation pathway</keyword>
<comment type="domain">
    <text evidence="12">The WWE domain mediates non-covalent poly(ADP-ribose)-binding.</text>
</comment>
<accession>A0AAN8PYD2</accession>
<reference evidence="15 16" key="1">
    <citation type="submission" date="2023-10" db="EMBL/GenBank/DDBJ databases">
        <title>Genomes of two closely related lineages of the louse Polyplax serrata with different host specificities.</title>
        <authorList>
            <person name="Martinu J."/>
            <person name="Tarabai H."/>
            <person name="Stefka J."/>
            <person name="Hypsa V."/>
        </authorList>
    </citation>
    <scope>NUCLEOTIDE SEQUENCE [LARGE SCALE GENOMIC DNA]</scope>
    <source>
        <strain evidence="15">HR10_N</strain>
    </source>
</reference>
<dbReference type="InterPro" id="IPR017907">
    <property type="entry name" value="Znf_RING_CS"/>
</dbReference>
<comment type="function">
    <text evidence="12">E3 ubiquitin-protein ligase that specifically binds poly-ADP-ribosylated proteins and mediates their ubiquitination and subsequent degradation.</text>
</comment>
<name>A0AAN8PYD2_POLSC</name>
<dbReference type="SUPFAM" id="SSF57850">
    <property type="entry name" value="RING/U-box"/>
    <property type="match status" value="1"/>
</dbReference>
<dbReference type="InterPro" id="IPR001841">
    <property type="entry name" value="Znf_RING"/>
</dbReference>
<dbReference type="GO" id="GO:0005634">
    <property type="term" value="C:nucleus"/>
    <property type="evidence" value="ECO:0007669"/>
    <property type="project" value="TreeGrafter"/>
</dbReference>
<dbReference type="PROSITE" id="PS50089">
    <property type="entry name" value="ZF_RING_2"/>
    <property type="match status" value="1"/>
</dbReference>
<dbReference type="GO" id="GO:0051865">
    <property type="term" value="P:protein autoubiquitination"/>
    <property type="evidence" value="ECO:0007669"/>
    <property type="project" value="UniProtKB-UniRule"/>
</dbReference>
<evidence type="ECO:0000256" key="6">
    <source>
        <dbReference type="ARBA" id="ARBA00022687"/>
    </source>
</evidence>
<sequence>MAESQLDKVHMTNTSSIRNDNSVSIECAVCLQPSVHPAELPCGHIFCYLCIKGIASQSRRCAMCRQDIPVDYLDKPRLLKPVDIENSSKGFEDGHLWFYEGHNGWWQYDERTSQELESAYQKGERCCELLIAGFLYIADFDKMLQYRRSEPNRRRRIKRDLATILSKGVAGLKAAKDCSTASTTSPTEAVSNVLMPDLHILHFSGRHPLNQSSVRNFTSLTNLNSLNSNFPQTVGSQTMSQRYSDRNSSRILQINGRNISPSNNIGTITNSDSLSSRNVELDTAIHDTLDWTIEQIEALNSELSNEYENLFSDKSQRALRTKISSGSEVQ</sequence>
<dbReference type="InterPro" id="IPR018123">
    <property type="entry name" value="WWE-dom_subgr"/>
</dbReference>
<dbReference type="PROSITE" id="PS00518">
    <property type="entry name" value="ZF_RING_1"/>
    <property type="match status" value="1"/>
</dbReference>
<evidence type="ECO:0000256" key="4">
    <source>
        <dbReference type="ARBA" id="ARBA00022490"/>
    </source>
</evidence>
<keyword evidence="8 11" id="KW-0863">Zinc-finger</keyword>
<dbReference type="InterPro" id="IPR004170">
    <property type="entry name" value="WWE_dom"/>
</dbReference>
<dbReference type="GO" id="GO:0005829">
    <property type="term" value="C:cytosol"/>
    <property type="evidence" value="ECO:0007669"/>
    <property type="project" value="UniProtKB-SubCell"/>
</dbReference>
<dbReference type="GO" id="GO:0072572">
    <property type="term" value="F:poly-ADP-D-ribose binding"/>
    <property type="evidence" value="ECO:0007669"/>
    <property type="project" value="UniProtKB-UniRule"/>
</dbReference>
<evidence type="ECO:0000256" key="2">
    <source>
        <dbReference type="ARBA" id="ARBA00004514"/>
    </source>
</evidence>
<evidence type="ECO:0000256" key="10">
    <source>
        <dbReference type="ARBA" id="ARBA00022833"/>
    </source>
</evidence>
<dbReference type="EMBL" id="JAWJWE010000037">
    <property type="protein sequence ID" value="KAK6625851.1"/>
    <property type="molecule type" value="Genomic_DNA"/>
</dbReference>
<evidence type="ECO:0000256" key="7">
    <source>
        <dbReference type="ARBA" id="ARBA00022723"/>
    </source>
</evidence>
<evidence type="ECO:0000256" key="8">
    <source>
        <dbReference type="ARBA" id="ARBA00022771"/>
    </source>
</evidence>
<evidence type="ECO:0000256" key="5">
    <source>
        <dbReference type="ARBA" id="ARBA00022679"/>
    </source>
</evidence>
<dbReference type="SMART" id="SM00678">
    <property type="entry name" value="WWE"/>
    <property type="match status" value="1"/>
</dbReference>
<evidence type="ECO:0000313" key="15">
    <source>
        <dbReference type="EMBL" id="KAK6625851.1"/>
    </source>
</evidence>
<dbReference type="FunFam" id="3.30.720.50:FF:000003">
    <property type="entry name" value="E3 ubiquitin-protein ligase RNF146"/>
    <property type="match status" value="1"/>
</dbReference>
<evidence type="ECO:0000256" key="9">
    <source>
        <dbReference type="ARBA" id="ARBA00022786"/>
    </source>
</evidence>
<dbReference type="SMART" id="SM00184">
    <property type="entry name" value="RING"/>
    <property type="match status" value="1"/>
</dbReference>
<evidence type="ECO:0000256" key="1">
    <source>
        <dbReference type="ARBA" id="ARBA00000900"/>
    </source>
</evidence>
<dbReference type="PANTHER" id="PTHR13417">
    <property type="entry name" value="E3 UBIQUITIN-PROTEIN LIGASE RNF146"/>
    <property type="match status" value="1"/>
</dbReference>
<dbReference type="GO" id="GO:0008270">
    <property type="term" value="F:zinc ion binding"/>
    <property type="evidence" value="ECO:0007669"/>
    <property type="project" value="UniProtKB-UniRule"/>
</dbReference>
<dbReference type="Pfam" id="PF13920">
    <property type="entry name" value="zf-C3HC4_3"/>
    <property type="match status" value="1"/>
</dbReference>
<dbReference type="InterPro" id="IPR037197">
    <property type="entry name" value="WWE_dom_sf"/>
</dbReference>
<evidence type="ECO:0000259" key="14">
    <source>
        <dbReference type="PROSITE" id="PS50918"/>
    </source>
</evidence>
<keyword evidence="6" id="KW-0879">Wnt signaling pathway</keyword>
<dbReference type="Gene3D" id="3.30.40.10">
    <property type="entry name" value="Zinc/RING finger domain, C3HC4 (zinc finger)"/>
    <property type="match status" value="1"/>
</dbReference>
<keyword evidence="5 12" id="KW-0808">Transferase</keyword>
<organism evidence="15 16">
    <name type="scientific">Polyplax serrata</name>
    <name type="common">Common mouse louse</name>
    <dbReference type="NCBI Taxonomy" id="468196"/>
    <lineage>
        <taxon>Eukaryota</taxon>
        <taxon>Metazoa</taxon>
        <taxon>Ecdysozoa</taxon>
        <taxon>Arthropoda</taxon>
        <taxon>Hexapoda</taxon>
        <taxon>Insecta</taxon>
        <taxon>Pterygota</taxon>
        <taxon>Neoptera</taxon>
        <taxon>Paraneoptera</taxon>
        <taxon>Psocodea</taxon>
        <taxon>Troctomorpha</taxon>
        <taxon>Phthiraptera</taxon>
        <taxon>Anoplura</taxon>
        <taxon>Polyplacidae</taxon>
        <taxon>Polyplax</taxon>
    </lineage>
</organism>
<dbReference type="Gene3D" id="3.30.720.50">
    <property type="match status" value="1"/>
</dbReference>
<feature type="domain" description="WWE" evidence="14">
    <location>
        <begin position="83"/>
        <end position="159"/>
    </location>
</feature>
<dbReference type="InterPro" id="IPR013083">
    <property type="entry name" value="Znf_RING/FYVE/PHD"/>
</dbReference>
<evidence type="ECO:0000256" key="11">
    <source>
        <dbReference type="PROSITE-ProRule" id="PRU00175"/>
    </source>
</evidence>
<comment type="caution">
    <text evidence="15">The sequence shown here is derived from an EMBL/GenBank/DDBJ whole genome shotgun (WGS) entry which is preliminary data.</text>
</comment>
<dbReference type="GO" id="GO:0061630">
    <property type="term" value="F:ubiquitin protein ligase activity"/>
    <property type="evidence" value="ECO:0007669"/>
    <property type="project" value="UniProtKB-UniRule"/>
</dbReference>
<feature type="domain" description="RING-type" evidence="13">
    <location>
        <begin position="27"/>
        <end position="65"/>
    </location>
</feature>
<dbReference type="PROSITE" id="PS50918">
    <property type="entry name" value="WWE"/>
    <property type="match status" value="1"/>
</dbReference>
<keyword evidence="10 12" id="KW-0862">Zinc</keyword>
<dbReference type="InterPro" id="IPR033509">
    <property type="entry name" value="RNF146"/>
</dbReference>
<gene>
    <name evidence="15" type="ORF">RUM43_006150</name>
</gene>
<dbReference type="CDD" id="cd16546">
    <property type="entry name" value="RING-HC_RNF146"/>
    <property type="match status" value="1"/>
</dbReference>
<evidence type="ECO:0000259" key="13">
    <source>
        <dbReference type="PROSITE" id="PS50089"/>
    </source>
</evidence>
<dbReference type="GO" id="GO:0006511">
    <property type="term" value="P:ubiquitin-dependent protein catabolic process"/>
    <property type="evidence" value="ECO:0007669"/>
    <property type="project" value="UniProtKB-UniRule"/>
</dbReference>
<evidence type="ECO:0000256" key="3">
    <source>
        <dbReference type="ARBA" id="ARBA00004906"/>
    </source>
</evidence>
<evidence type="ECO:0000256" key="12">
    <source>
        <dbReference type="RuleBase" id="RU367115"/>
    </source>
</evidence>